<evidence type="ECO:0000256" key="4">
    <source>
        <dbReference type="ARBA" id="ARBA00022723"/>
    </source>
</evidence>
<dbReference type="InterPro" id="IPR001128">
    <property type="entry name" value="Cyt_P450"/>
</dbReference>
<comment type="cofactor">
    <cofactor evidence="1">
        <name>heme</name>
        <dbReference type="ChEBI" id="CHEBI:30413"/>
    </cofactor>
</comment>
<dbReference type="Proteomes" id="UP000789375">
    <property type="component" value="Unassembled WGS sequence"/>
</dbReference>
<dbReference type="AlphaFoldDB" id="A0A9N9H504"/>
<dbReference type="PANTHER" id="PTHR24292:SF54">
    <property type="entry name" value="CYP9F3-RELATED"/>
    <property type="match status" value="1"/>
</dbReference>
<dbReference type="GO" id="GO:0005506">
    <property type="term" value="F:iron ion binding"/>
    <property type="evidence" value="ECO:0007669"/>
    <property type="project" value="InterPro"/>
</dbReference>
<organism evidence="8 9">
    <name type="scientific">Funneliformis mosseae</name>
    <name type="common">Endomycorrhizal fungus</name>
    <name type="synonym">Glomus mosseae</name>
    <dbReference type="NCBI Taxonomy" id="27381"/>
    <lineage>
        <taxon>Eukaryota</taxon>
        <taxon>Fungi</taxon>
        <taxon>Fungi incertae sedis</taxon>
        <taxon>Mucoromycota</taxon>
        <taxon>Glomeromycotina</taxon>
        <taxon>Glomeromycetes</taxon>
        <taxon>Glomerales</taxon>
        <taxon>Glomeraceae</taxon>
        <taxon>Funneliformis</taxon>
    </lineage>
</organism>
<keyword evidence="6" id="KW-0408">Iron</keyword>
<dbReference type="GO" id="GO:0020037">
    <property type="term" value="F:heme binding"/>
    <property type="evidence" value="ECO:0007669"/>
    <property type="project" value="InterPro"/>
</dbReference>
<evidence type="ECO:0000256" key="7">
    <source>
        <dbReference type="ARBA" id="ARBA00023033"/>
    </source>
</evidence>
<dbReference type="InterPro" id="IPR002401">
    <property type="entry name" value="Cyt_P450_E_grp-I"/>
</dbReference>
<evidence type="ECO:0000256" key="2">
    <source>
        <dbReference type="ARBA" id="ARBA00010617"/>
    </source>
</evidence>
<dbReference type="InterPro" id="IPR050476">
    <property type="entry name" value="Insect_CytP450_Detox"/>
</dbReference>
<evidence type="ECO:0000313" key="8">
    <source>
        <dbReference type="EMBL" id="CAG8658939.1"/>
    </source>
</evidence>
<keyword evidence="3" id="KW-0349">Heme</keyword>
<keyword evidence="7" id="KW-0503">Monooxygenase</keyword>
<comment type="caution">
    <text evidence="8">The sequence shown here is derived from an EMBL/GenBank/DDBJ whole genome shotgun (WGS) entry which is preliminary data.</text>
</comment>
<accession>A0A9N9H504</accession>
<dbReference type="InterPro" id="IPR036396">
    <property type="entry name" value="Cyt_P450_sf"/>
</dbReference>
<keyword evidence="4" id="KW-0479">Metal-binding</keyword>
<keyword evidence="5" id="KW-0560">Oxidoreductase</keyword>
<dbReference type="GO" id="GO:0004497">
    <property type="term" value="F:monooxygenase activity"/>
    <property type="evidence" value="ECO:0007669"/>
    <property type="project" value="UniProtKB-KW"/>
</dbReference>
<dbReference type="GO" id="GO:0016705">
    <property type="term" value="F:oxidoreductase activity, acting on paired donors, with incorporation or reduction of molecular oxygen"/>
    <property type="evidence" value="ECO:0007669"/>
    <property type="project" value="InterPro"/>
</dbReference>
<dbReference type="PRINTS" id="PR00463">
    <property type="entry name" value="EP450I"/>
</dbReference>
<dbReference type="PANTHER" id="PTHR24292">
    <property type="entry name" value="CYTOCHROME P450"/>
    <property type="match status" value="1"/>
</dbReference>
<evidence type="ECO:0000256" key="6">
    <source>
        <dbReference type="ARBA" id="ARBA00023004"/>
    </source>
</evidence>
<evidence type="ECO:0000313" key="9">
    <source>
        <dbReference type="Proteomes" id="UP000789375"/>
    </source>
</evidence>
<comment type="similarity">
    <text evidence="2">Belongs to the cytochrome P450 family.</text>
</comment>
<proteinExistence type="inferred from homology"/>
<evidence type="ECO:0000256" key="3">
    <source>
        <dbReference type="ARBA" id="ARBA00022617"/>
    </source>
</evidence>
<dbReference type="Gene3D" id="1.10.630.10">
    <property type="entry name" value="Cytochrome P450"/>
    <property type="match status" value="1"/>
</dbReference>
<dbReference type="Pfam" id="PF00067">
    <property type="entry name" value="p450"/>
    <property type="match status" value="1"/>
</dbReference>
<evidence type="ECO:0000256" key="5">
    <source>
        <dbReference type="ARBA" id="ARBA00023002"/>
    </source>
</evidence>
<sequence>MLAGHDTSNHRKDVQIKVREEILRVLGDTLTPTIDQQRELKYLNMVHQLPKRENSETIKFRNHVFLPKKPILINIYEIHHSPKYWEDPEEFIAERFENENDEKREQYTWLAV</sequence>
<protein>
    <submittedName>
        <fullName evidence="8">13312_t:CDS:1</fullName>
    </submittedName>
</protein>
<name>A0A9N9H504_FUNMO</name>
<evidence type="ECO:0000256" key="1">
    <source>
        <dbReference type="ARBA" id="ARBA00001971"/>
    </source>
</evidence>
<reference evidence="8" key="1">
    <citation type="submission" date="2021-06" db="EMBL/GenBank/DDBJ databases">
        <authorList>
            <person name="Kallberg Y."/>
            <person name="Tangrot J."/>
            <person name="Rosling A."/>
        </authorList>
    </citation>
    <scope>NUCLEOTIDE SEQUENCE</scope>
    <source>
        <strain evidence="8">87-6 pot B 2015</strain>
    </source>
</reference>
<gene>
    <name evidence="8" type="ORF">FMOSSE_LOCUS11846</name>
</gene>
<dbReference type="EMBL" id="CAJVPP010005026">
    <property type="protein sequence ID" value="CAG8658939.1"/>
    <property type="molecule type" value="Genomic_DNA"/>
</dbReference>
<keyword evidence="9" id="KW-1185">Reference proteome</keyword>
<dbReference type="SUPFAM" id="SSF48264">
    <property type="entry name" value="Cytochrome P450"/>
    <property type="match status" value="1"/>
</dbReference>